<evidence type="ECO:0000256" key="3">
    <source>
        <dbReference type="PIRSR" id="PIRSR617939-1"/>
    </source>
</evidence>
<dbReference type="InterPro" id="IPR013024">
    <property type="entry name" value="GGCT-like"/>
</dbReference>
<dbReference type="PANTHER" id="PTHR12935:SF0">
    <property type="entry name" value="GAMMA-GLUTAMYLCYCLOTRANSFERASE"/>
    <property type="match status" value="1"/>
</dbReference>
<proteinExistence type="predicted"/>
<reference evidence="5" key="1">
    <citation type="submission" date="2021-02" db="EMBL/GenBank/DDBJ databases">
        <authorList>
            <person name="Dougan E. K."/>
            <person name="Rhodes N."/>
            <person name="Thang M."/>
            <person name="Chan C."/>
        </authorList>
    </citation>
    <scope>NUCLEOTIDE SEQUENCE</scope>
</reference>
<evidence type="ECO:0000256" key="2">
    <source>
        <dbReference type="ARBA" id="ARBA00023239"/>
    </source>
</evidence>
<dbReference type="InterPro" id="IPR017939">
    <property type="entry name" value="G-Glutamylcylcotransferase"/>
</dbReference>
<protein>
    <recommendedName>
        <fullName evidence="1">gamma-glutamylcyclotransferase</fullName>
        <ecNumber evidence="1">4.3.2.9</ecNumber>
    </recommendedName>
</protein>
<dbReference type="GO" id="GO:0003839">
    <property type="term" value="F:gamma-glutamylcyclotransferase activity"/>
    <property type="evidence" value="ECO:0007669"/>
    <property type="project" value="UniProtKB-EC"/>
</dbReference>
<feature type="active site" description="Proton acceptor" evidence="3">
    <location>
        <position position="84"/>
    </location>
</feature>
<dbReference type="OrthoDB" id="443627at2759"/>
<keyword evidence="6" id="KW-1185">Reference proteome</keyword>
<name>A0A812ICR9_9DINO</name>
<organism evidence="5 6">
    <name type="scientific">Symbiodinium natans</name>
    <dbReference type="NCBI Taxonomy" id="878477"/>
    <lineage>
        <taxon>Eukaryota</taxon>
        <taxon>Sar</taxon>
        <taxon>Alveolata</taxon>
        <taxon>Dinophyceae</taxon>
        <taxon>Suessiales</taxon>
        <taxon>Symbiodiniaceae</taxon>
        <taxon>Symbiodinium</taxon>
    </lineage>
</organism>
<dbReference type="Gene3D" id="3.10.490.10">
    <property type="entry name" value="Gamma-glutamyl cyclotransferase-like"/>
    <property type="match status" value="1"/>
</dbReference>
<accession>A0A812ICR9</accession>
<evidence type="ECO:0000313" key="5">
    <source>
        <dbReference type="EMBL" id="CAE7033852.1"/>
    </source>
</evidence>
<dbReference type="PANTHER" id="PTHR12935">
    <property type="entry name" value="GAMMA-GLUTAMYLCYCLOTRANSFERASE"/>
    <property type="match status" value="1"/>
</dbReference>
<evidence type="ECO:0000256" key="1">
    <source>
        <dbReference type="ARBA" id="ARBA00012346"/>
    </source>
</evidence>
<dbReference type="CDD" id="cd06661">
    <property type="entry name" value="GGCT_like"/>
    <property type="match status" value="1"/>
</dbReference>
<dbReference type="SUPFAM" id="SSF110857">
    <property type="entry name" value="Gamma-glutamyl cyclotransferase-like"/>
    <property type="match status" value="1"/>
</dbReference>
<dbReference type="Proteomes" id="UP000604046">
    <property type="component" value="Unassembled WGS sequence"/>
</dbReference>
<keyword evidence="2" id="KW-0456">Lyase</keyword>
<gene>
    <name evidence="5" type="primary">GGCT</name>
    <name evidence="5" type="ORF">SNAT2548_LOCUS4072</name>
</gene>
<evidence type="ECO:0000313" key="6">
    <source>
        <dbReference type="Proteomes" id="UP000604046"/>
    </source>
</evidence>
<comment type="caution">
    <text evidence="5">The sequence shown here is derived from an EMBL/GenBank/DDBJ whole genome shotgun (WGS) entry which is preliminary data.</text>
</comment>
<dbReference type="AlphaFoldDB" id="A0A812ICR9"/>
<dbReference type="EMBL" id="CAJNDS010000247">
    <property type="protein sequence ID" value="CAE7033852.1"/>
    <property type="molecule type" value="Genomic_DNA"/>
</dbReference>
<feature type="binding site" evidence="4">
    <location>
        <position position="135"/>
    </location>
    <ligand>
        <name>substrate</name>
    </ligand>
</feature>
<evidence type="ECO:0000256" key="4">
    <source>
        <dbReference type="PIRSR" id="PIRSR617939-2"/>
    </source>
</evidence>
<sequence>MRRYFAFGANLSPRALAQRLGSPPGPGPSLAAALQDWELRFDVQGYWPQVEGAFASAAPRKGERIYGVVHMLSEEQLHVLDGLEGVPEGQNLRVEGGRLRDLNGSELPGEGCTFYTCGPSMRLPEGVEARPSARYLEMLESAAVDAGLPPAWAESFAERRRQLPRCPSLPRQALVDELPGGAAAISFASPTLPDQALTSLCGLVFVCEQAREVALAVLRRGARPWRGEKLPEALTEARHLWGSDRVEEILSCWLAQFRALFGPPVGLLAEDWEVSATPHRLPL</sequence>
<dbReference type="EC" id="4.3.2.9" evidence="1"/>
<dbReference type="InterPro" id="IPR036568">
    <property type="entry name" value="GGCT-like_sf"/>
</dbReference>